<comment type="caution">
    <text evidence="1">The sequence shown here is derived from an EMBL/GenBank/DDBJ whole genome shotgun (WGS) entry which is preliminary data.</text>
</comment>
<proteinExistence type="predicted"/>
<protein>
    <submittedName>
        <fullName evidence="1">Uncharacterized protein</fullName>
    </submittedName>
</protein>
<dbReference type="EMBL" id="BART01011350">
    <property type="protein sequence ID" value="GAG83949.1"/>
    <property type="molecule type" value="Genomic_DNA"/>
</dbReference>
<name>X1AMX1_9ZZZZ</name>
<accession>X1AMX1</accession>
<sequence>MLHIYILAKNPTNDIEPKEIIRYLVCQQFYYGDDKIYGRTKDLFEYVPQSGQVIDAFINIIFNLIHFIDTEEYQKFLDNFNTEIHPIPTESLYNEFLKNLGEMGEFKNQVLIITDDMKKC</sequence>
<reference evidence="1" key="1">
    <citation type="journal article" date="2014" name="Front. Microbiol.">
        <title>High frequency of phylogenetically diverse reductive dehalogenase-homologous genes in deep subseafloor sedimentary metagenomes.</title>
        <authorList>
            <person name="Kawai M."/>
            <person name="Futagami T."/>
            <person name="Toyoda A."/>
            <person name="Takaki Y."/>
            <person name="Nishi S."/>
            <person name="Hori S."/>
            <person name="Arai W."/>
            <person name="Tsubouchi T."/>
            <person name="Morono Y."/>
            <person name="Uchiyama I."/>
            <person name="Ito T."/>
            <person name="Fujiyama A."/>
            <person name="Inagaki F."/>
            <person name="Takami H."/>
        </authorList>
    </citation>
    <scope>NUCLEOTIDE SEQUENCE</scope>
    <source>
        <strain evidence="1">Expedition CK06-06</strain>
    </source>
</reference>
<organism evidence="1">
    <name type="scientific">marine sediment metagenome</name>
    <dbReference type="NCBI Taxonomy" id="412755"/>
    <lineage>
        <taxon>unclassified sequences</taxon>
        <taxon>metagenomes</taxon>
        <taxon>ecological metagenomes</taxon>
    </lineage>
</organism>
<gene>
    <name evidence="1" type="ORF">S01H4_24223</name>
</gene>
<dbReference type="AlphaFoldDB" id="X1AMX1"/>
<evidence type="ECO:0000313" key="1">
    <source>
        <dbReference type="EMBL" id="GAG83949.1"/>
    </source>
</evidence>